<dbReference type="PANTHER" id="PTHR35146:SF1">
    <property type="entry name" value="UPF0178 PROTEIN YAII"/>
    <property type="match status" value="1"/>
</dbReference>
<organism evidence="2 3">
    <name type="scientific">Alicyclobacillus dauci</name>
    <dbReference type="NCBI Taxonomy" id="1475485"/>
    <lineage>
        <taxon>Bacteria</taxon>
        <taxon>Bacillati</taxon>
        <taxon>Bacillota</taxon>
        <taxon>Bacilli</taxon>
        <taxon>Bacillales</taxon>
        <taxon>Alicyclobacillaceae</taxon>
        <taxon>Alicyclobacillus</taxon>
    </lineage>
</organism>
<evidence type="ECO:0000313" key="2">
    <source>
        <dbReference type="EMBL" id="WAH36098.1"/>
    </source>
</evidence>
<dbReference type="Proteomes" id="UP001164803">
    <property type="component" value="Chromosome"/>
</dbReference>
<dbReference type="Pfam" id="PF02639">
    <property type="entry name" value="DUF188"/>
    <property type="match status" value="1"/>
</dbReference>
<accession>A0ABY6YZN7</accession>
<name>A0ABY6YZN7_9BACL</name>
<sequence>MYIDIFVDADATPKPVLSITHRLGQQHAAQVITVSSINHHIEGENHIQVDASPQATDMEIVRRIRADRKTVVITQDYGLAAMVLARNAKAVSPGGKIYTPDNIDSLLAERAISAKLRRSGKVRMRGPKARTEADNERFERALSEILEAFSDD</sequence>
<evidence type="ECO:0000313" key="3">
    <source>
        <dbReference type="Proteomes" id="UP001164803"/>
    </source>
</evidence>
<dbReference type="EMBL" id="CP104064">
    <property type="protein sequence ID" value="WAH36098.1"/>
    <property type="molecule type" value="Genomic_DNA"/>
</dbReference>
<keyword evidence="3" id="KW-1185">Reference proteome</keyword>
<comment type="similarity">
    <text evidence="1">Belongs to the UPF0178 family.</text>
</comment>
<proteinExistence type="inferred from homology"/>
<dbReference type="RefSeq" id="WP_268043404.1">
    <property type="nucleotide sequence ID" value="NZ_CP104064.1"/>
</dbReference>
<gene>
    <name evidence="2" type="ORF">NZD86_17875</name>
</gene>
<protein>
    <submittedName>
        <fullName evidence="2">DUF188 domain-containing protein</fullName>
    </submittedName>
</protein>
<reference evidence="2" key="1">
    <citation type="submission" date="2022-08" db="EMBL/GenBank/DDBJ databases">
        <title>Alicyclobacillus dauci DSM2870, complete genome.</title>
        <authorList>
            <person name="Wang Q."/>
            <person name="Cai R."/>
            <person name="Wang Z."/>
        </authorList>
    </citation>
    <scope>NUCLEOTIDE SEQUENCE</scope>
    <source>
        <strain evidence="2">DSM 28700</strain>
    </source>
</reference>
<dbReference type="PANTHER" id="PTHR35146">
    <property type="entry name" value="UPF0178 PROTEIN YAII"/>
    <property type="match status" value="1"/>
</dbReference>
<evidence type="ECO:0000256" key="1">
    <source>
        <dbReference type="ARBA" id="ARBA00008522"/>
    </source>
</evidence>
<dbReference type="InterPro" id="IPR003791">
    <property type="entry name" value="UPF0178"/>
</dbReference>